<evidence type="ECO:0000313" key="4">
    <source>
        <dbReference type="Proteomes" id="UP000078550"/>
    </source>
</evidence>
<name>A0A1A8YRY7_PLAOA</name>
<proteinExistence type="predicted"/>
<dbReference type="InterPro" id="IPR007062">
    <property type="entry name" value="PPI-2"/>
</dbReference>
<evidence type="ECO:0000313" key="2">
    <source>
        <dbReference type="EMBL" id="SBT34301.1"/>
    </source>
</evidence>
<reference evidence="2" key="1">
    <citation type="submission" date="2016-05" db="EMBL/GenBank/DDBJ databases">
        <authorList>
            <person name="Lavstsen T."/>
            <person name="Jespersen J.S."/>
        </authorList>
    </citation>
    <scope>NUCLEOTIDE SEQUENCE [LARGE SCALE GENOMIC DNA]</scope>
</reference>
<gene>
    <name evidence="2" type="ORF">POVWA1_021570</name>
    <name evidence="3" type="ORF">POVWA2_021550</name>
</gene>
<dbReference type="EMBL" id="FLRD01000070">
    <property type="protein sequence ID" value="SBT34301.1"/>
    <property type="molecule type" value="Genomic_DNA"/>
</dbReference>
<dbReference type="PANTHER" id="PTHR12398:SF20">
    <property type="entry name" value="PROTEIN PHOSPHATASE 1 REGULATORY INHIBITOR SUBUNIT 2"/>
    <property type="match status" value="1"/>
</dbReference>
<dbReference type="AlphaFoldDB" id="A0A1A8YRY7"/>
<dbReference type="GO" id="GO:0009966">
    <property type="term" value="P:regulation of signal transduction"/>
    <property type="evidence" value="ECO:0007669"/>
    <property type="project" value="InterPro"/>
</dbReference>
<dbReference type="Proteomes" id="UP000078550">
    <property type="component" value="Unassembled WGS sequence"/>
</dbReference>
<evidence type="ECO:0000313" key="5">
    <source>
        <dbReference type="Proteomes" id="UP000078555"/>
    </source>
</evidence>
<evidence type="ECO:0000313" key="3">
    <source>
        <dbReference type="EMBL" id="SBT34751.1"/>
    </source>
</evidence>
<evidence type="ECO:0000256" key="1">
    <source>
        <dbReference type="SAM" id="MobiDB-lite"/>
    </source>
</evidence>
<sequence>MSFLYKPDNPILPDVYRKKTISWDEVTINEQDKERGSRMKILEPNTPAIFTYRKRDSASEDEASKYGDSKGNNEGQNNIADDLINKLNQLVEKQDSKGLSNIDFKEKRKKHYNEYKMLQKLRKSGTFDEIDEEYKLDDNDSNYDTSLIQESEE</sequence>
<dbReference type="PANTHER" id="PTHR12398">
    <property type="entry name" value="PROTEIN PHOSPHATASE INHIBITOR"/>
    <property type="match status" value="1"/>
</dbReference>
<accession>A0A1A8YRY7</accession>
<reference evidence="4 5" key="2">
    <citation type="submission" date="2016-05" db="EMBL/GenBank/DDBJ databases">
        <authorList>
            <person name="Naeem Raeece"/>
        </authorList>
    </citation>
    <scope>NUCLEOTIDE SEQUENCE [LARGE SCALE GENOMIC DNA]</scope>
</reference>
<organism evidence="2 5">
    <name type="scientific">Plasmodium ovale wallikeri</name>
    <dbReference type="NCBI Taxonomy" id="864142"/>
    <lineage>
        <taxon>Eukaryota</taxon>
        <taxon>Sar</taxon>
        <taxon>Alveolata</taxon>
        <taxon>Apicomplexa</taxon>
        <taxon>Aconoidasida</taxon>
        <taxon>Haemosporida</taxon>
        <taxon>Plasmodiidae</taxon>
        <taxon>Plasmodium</taxon>
        <taxon>Plasmodium (Plasmodium)</taxon>
    </lineage>
</organism>
<dbReference type="Proteomes" id="UP000078555">
    <property type="component" value="Unassembled WGS sequence"/>
</dbReference>
<protein>
    <submittedName>
        <fullName evidence="2">Protein phosphatase inhibitor 2 (I2)</fullName>
    </submittedName>
</protein>
<dbReference type="GO" id="GO:0004864">
    <property type="term" value="F:protein phosphatase inhibitor activity"/>
    <property type="evidence" value="ECO:0007669"/>
    <property type="project" value="InterPro"/>
</dbReference>
<feature type="region of interest" description="Disordered" evidence="1">
    <location>
        <begin position="51"/>
        <end position="78"/>
    </location>
</feature>
<dbReference type="EMBL" id="FLRE01000084">
    <property type="protein sequence ID" value="SBT34751.1"/>
    <property type="molecule type" value="Genomic_DNA"/>
</dbReference>
<keyword evidence="5" id="KW-1185">Reference proteome</keyword>
<dbReference type="Pfam" id="PF04979">
    <property type="entry name" value="IPP-2"/>
    <property type="match status" value="1"/>
</dbReference>
<feature type="compositionally biased region" description="Basic and acidic residues" evidence="1">
    <location>
        <begin position="53"/>
        <end position="68"/>
    </location>
</feature>